<dbReference type="GO" id="GO:0016491">
    <property type="term" value="F:oxidoreductase activity"/>
    <property type="evidence" value="ECO:0007669"/>
    <property type="project" value="UniProtKB-KW"/>
</dbReference>
<evidence type="ECO:0000256" key="1">
    <source>
        <dbReference type="ARBA" id="ARBA00006484"/>
    </source>
</evidence>
<sequence>MPDTQSIATSTTSTPISSSPNSPTHHHSSLSTARLPLSCDPPTSGNGPANPLNWVVFGATGHLGRSIVRSALARGDRVTAVGRIKDDDGCMEGWHSNCQGLVCDVRVEQTVERVMREALGKWGVVDIVVNCTGYGIIGSCEDQDEDDVRGQFSTNVMGTVNIIKAALPHFKERKRGRYIIFSSIAGALGMPGLGPYSATKWAVEGLAESLMYEVESLGVKVTVVQPGLSRRDEPDETLGGRAPPFWGHFVLKYGTDSYRDITNPSLHAIRMIDWVKYRQPTSAVKIAETVWELAHCRDPPFRLLLGSHAVDTIRDRLKFTIEDVGLVVARPMMRF</sequence>
<name>A0A3N4J006_ASCIM</name>
<dbReference type="EMBL" id="ML119647">
    <property type="protein sequence ID" value="RPA87234.1"/>
    <property type="molecule type" value="Genomic_DNA"/>
</dbReference>
<accession>A0A3N4J006</accession>
<reference evidence="5 6" key="1">
    <citation type="journal article" date="2018" name="Nat. Ecol. Evol.">
        <title>Pezizomycetes genomes reveal the molecular basis of ectomycorrhizal truffle lifestyle.</title>
        <authorList>
            <person name="Murat C."/>
            <person name="Payen T."/>
            <person name="Noel B."/>
            <person name="Kuo A."/>
            <person name="Morin E."/>
            <person name="Chen J."/>
            <person name="Kohler A."/>
            <person name="Krizsan K."/>
            <person name="Balestrini R."/>
            <person name="Da Silva C."/>
            <person name="Montanini B."/>
            <person name="Hainaut M."/>
            <person name="Levati E."/>
            <person name="Barry K.W."/>
            <person name="Belfiori B."/>
            <person name="Cichocki N."/>
            <person name="Clum A."/>
            <person name="Dockter R.B."/>
            <person name="Fauchery L."/>
            <person name="Guy J."/>
            <person name="Iotti M."/>
            <person name="Le Tacon F."/>
            <person name="Lindquist E.A."/>
            <person name="Lipzen A."/>
            <person name="Malagnac F."/>
            <person name="Mello A."/>
            <person name="Molinier V."/>
            <person name="Miyauchi S."/>
            <person name="Poulain J."/>
            <person name="Riccioni C."/>
            <person name="Rubini A."/>
            <person name="Sitrit Y."/>
            <person name="Splivallo R."/>
            <person name="Traeger S."/>
            <person name="Wang M."/>
            <person name="Zifcakova L."/>
            <person name="Wipf D."/>
            <person name="Zambonelli A."/>
            <person name="Paolocci F."/>
            <person name="Nowrousian M."/>
            <person name="Ottonello S."/>
            <person name="Baldrian P."/>
            <person name="Spatafora J.W."/>
            <person name="Henrissat B."/>
            <person name="Nagy L.G."/>
            <person name="Aury J.M."/>
            <person name="Wincker P."/>
            <person name="Grigoriev I.V."/>
            <person name="Bonfante P."/>
            <person name="Martin F.M."/>
        </authorList>
    </citation>
    <scope>NUCLEOTIDE SEQUENCE [LARGE SCALE GENOMIC DNA]</scope>
    <source>
        <strain evidence="5 6">RN42</strain>
    </source>
</reference>
<dbReference type="InterPro" id="IPR002347">
    <property type="entry name" value="SDR_fam"/>
</dbReference>
<dbReference type="PROSITE" id="PS00061">
    <property type="entry name" value="ADH_SHORT"/>
    <property type="match status" value="1"/>
</dbReference>
<dbReference type="PANTHER" id="PTHR43976">
    <property type="entry name" value="SHORT CHAIN DEHYDROGENASE"/>
    <property type="match status" value="1"/>
</dbReference>
<dbReference type="InterPro" id="IPR020904">
    <property type="entry name" value="Sc_DH/Rdtase_CS"/>
</dbReference>
<dbReference type="STRING" id="1160509.A0A3N4J006"/>
<dbReference type="Gene3D" id="3.40.50.720">
    <property type="entry name" value="NAD(P)-binding Rossmann-like Domain"/>
    <property type="match status" value="1"/>
</dbReference>
<evidence type="ECO:0000256" key="4">
    <source>
        <dbReference type="SAM" id="MobiDB-lite"/>
    </source>
</evidence>
<feature type="compositionally biased region" description="Low complexity" evidence="4">
    <location>
        <begin position="9"/>
        <end position="23"/>
    </location>
</feature>
<organism evidence="5 6">
    <name type="scientific">Ascobolus immersus RN42</name>
    <dbReference type="NCBI Taxonomy" id="1160509"/>
    <lineage>
        <taxon>Eukaryota</taxon>
        <taxon>Fungi</taxon>
        <taxon>Dikarya</taxon>
        <taxon>Ascomycota</taxon>
        <taxon>Pezizomycotina</taxon>
        <taxon>Pezizomycetes</taxon>
        <taxon>Pezizales</taxon>
        <taxon>Ascobolaceae</taxon>
        <taxon>Ascobolus</taxon>
    </lineage>
</organism>
<dbReference type="CDD" id="cd05374">
    <property type="entry name" value="17beta-HSD-like_SDR_c"/>
    <property type="match status" value="1"/>
</dbReference>
<dbReference type="AlphaFoldDB" id="A0A3N4J006"/>
<evidence type="ECO:0000313" key="5">
    <source>
        <dbReference type="EMBL" id="RPA87234.1"/>
    </source>
</evidence>
<dbReference type="PRINTS" id="PR00081">
    <property type="entry name" value="GDHRDH"/>
</dbReference>
<keyword evidence="3" id="KW-0560">Oxidoreductase</keyword>
<evidence type="ECO:0000313" key="6">
    <source>
        <dbReference type="Proteomes" id="UP000275078"/>
    </source>
</evidence>
<comment type="similarity">
    <text evidence="1">Belongs to the short-chain dehydrogenases/reductases (SDR) family.</text>
</comment>
<protein>
    <submittedName>
        <fullName evidence="5">NAD(P)-binding protein</fullName>
    </submittedName>
</protein>
<evidence type="ECO:0000256" key="2">
    <source>
        <dbReference type="ARBA" id="ARBA00022857"/>
    </source>
</evidence>
<dbReference type="SUPFAM" id="SSF51735">
    <property type="entry name" value="NAD(P)-binding Rossmann-fold domains"/>
    <property type="match status" value="1"/>
</dbReference>
<proteinExistence type="inferred from homology"/>
<dbReference type="PANTHER" id="PTHR43976:SF16">
    <property type="entry name" value="SHORT-CHAIN DEHYDROGENASE_REDUCTASE FAMILY PROTEIN"/>
    <property type="match status" value="1"/>
</dbReference>
<dbReference type="Pfam" id="PF00106">
    <property type="entry name" value="adh_short"/>
    <property type="match status" value="1"/>
</dbReference>
<dbReference type="InterPro" id="IPR051911">
    <property type="entry name" value="SDR_oxidoreductase"/>
</dbReference>
<evidence type="ECO:0000256" key="3">
    <source>
        <dbReference type="ARBA" id="ARBA00023002"/>
    </source>
</evidence>
<dbReference type="InterPro" id="IPR036291">
    <property type="entry name" value="NAD(P)-bd_dom_sf"/>
</dbReference>
<keyword evidence="2" id="KW-0521">NADP</keyword>
<dbReference type="Proteomes" id="UP000275078">
    <property type="component" value="Unassembled WGS sequence"/>
</dbReference>
<dbReference type="OrthoDB" id="1274115at2759"/>
<feature type="region of interest" description="Disordered" evidence="4">
    <location>
        <begin position="1"/>
        <end position="44"/>
    </location>
</feature>
<keyword evidence="6" id="KW-1185">Reference proteome</keyword>
<gene>
    <name evidence="5" type="ORF">BJ508DRAFT_97518</name>
</gene>